<accession>A0A176T0B2</accession>
<dbReference type="Proteomes" id="UP000076923">
    <property type="component" value="Unassembled WGS sequence"/>
</dbReference>
<protein>
    <submittedName>
        <fullName evidence="2">Uncharacterized protein</fullName>
    </submittedName>
</protein>
<sequence length="125" mass="14703">MNPNNKRKLILIIINFILFIGLFFLQNNAFNELIRNELNNENIVVRQVMIMEMSGNFINTIIGIAIILLIVNGIILKYWIKSKRWIIESIIILIFTLIISIYFHSNRNTNLKNRLNHTTKASFNK</sequence>
<feature type="transmembrane region" description="Helical" evidence="1">
    <location>
        <begin position="9"/>
        <end position="26"/>
    </location>
</feature>
<dbReference type="AlphaFoldDB" id="A0A176T0B2"/>
<evidence type="ECO:0000313" key="2">
    <source>
        <dbReference type="EMBL" id="OAD40925.1"/>
    </source>
</evidence>
<evidence type="ECO:0000256" key="1">
    <source>
        <dbReference type="SAM" id="Phobius"/>
    </source>
</evidence>
<keyword evidence="1" id="KW-1133">Transmembrane helix</keyword>
<proteinExistence type="predicted"/>
<reference evidence="2 3" key="1">
    <citation type="submission" date="2016-02" db="EMBL/GenBank/DDBJ databases">
        <title>Draft genome sequence of Polaribacter atrinae KACC17473.</title>
        <authorList>
            <person name="Shin S.-K."/>
            <person name="Yi H."/>
        </authorList>
    </citation>
    <scope>NUCLEOTIDE SEQUENCE [LARGE SCALE GENOMIC DNA]</scope>
    <source>
        <strain evidence="2 3">KACC 17473</strain>
    </source>
</reference>
<gene>
    <name evidence="2" type="ORF">LPB303_15590</name>
</gene>
<keyword evidence="1" id="KW-0472">Membrane</keyword>
<keyword evidence="3" id="KW-1185">Reference proteome</keyword>
<organism evidence="2 3">
    <name type="scientific">Polaribacter atrinae</name>
    <dbReference type="NCBI Taxonomy" id="1333662"/>
    <lineage>
        <taxon>Bacteria</taxon>
        <taxon>Pseudomonadati</taxon>
        <taxon>Bacteroidota</taxon>
        <taxon>Flavobacteriia</taxon>
        <taxon>Flavobacteriales</taxon>
        <taxon>Flavobacteriaceae</taxon>
    </lineage>
</organism>
<feature type="transmembrane region" description="Helical" evidence="1">
    <location>
        <begin position="57"/>
        <end position="78"/>
    </location>
</feature>
<feature type="transmembrane region" description="Helical" evidence="1">
    <location>
        <begin position="85"/>
        <end position="103"/>
    </location>
</feature>
<evidence type="ECO:0000313" key="3">
    <source>
        <dbReference type="Proteomes" id="UP000076923"/>
    </source>
</evidence>
<keyword evidence="1" id="KW-0812">Transmembrane</keyword>
<dbReference type="STRING" id="1333662.LPB303_15590"/>
<dbReference type="EMBL" id="LVWE01000084">
    <property type="protein sequence ID" value="OAD40925.1"/>
    <property type="molecule type" value="Genomic_DNA"/>
</dbReference>
<name>A0A176T0B2_9FLAO</name>
<comment type="caution">
    <text evidence="2">The sequence shown here is derived from an EMBL/GenBank/DDBJ whole genome shotgun (WGS) entry which is preliminary data.</text>
</comment>
<dbReference type="RefSeq" id="WP_068452290.1">
    <property type="nucleotide sequence ID" value="NZ_CP150660.1"/>
</dbReference>